<dbReference type="GO" id="GO:0003677">
    <property type="term" value="F:DNA binding"/>
    <property type="evidence" value="ECO:0007669"/>
    <property type="project" value="InterPro"/>
</dbReference>
<name>A0A367ZN77_9BACT</name>
<dbReference type="Proteomes" id="UP000252355">
    <property type="component" value="Unassembled WGS sequence"/>
</dbReference>
<dbReference type="GO" id="GO:0005524">
    <property type="term" value="F:ATP binding"/>
    <property type="evidence" value="ECO:0007669"/>
    <property type="project" value="UniProtKB-KW"/>
</dbReference>
<proteinExistence type="inferred from homology"/>
<dbReference type="EMBL" id="QOQW01000012">
    <property type="protein sequence ID" value="RCK79500.1"/>
    <property type="molecule type" value="Genomic_DNA"/>
</dbReference>
<dbReference type="Pfam" id="PF13335">
    <property type="entry name" value="Mg_chelatase_C"/>
    <property type="match status" value="1"/>
</dbReference>
<reference evidence="5 6" key="1">
    <citation type="submission" date="2018-05" db="EMBL/GenBank/DDBJ databases">
        <title>A metagenomic window into the 2 km-deep terrestrial subsurface aquifer revealed taxonomically and functionally diverse microbial community comprising novel uncultured bacterial lineages.</title>
        <authorList>
            <person name="Kadnikov V.V."/>
            <person name="Mardanov A.V."/>
            <person name="Beletsky A.V."/>
            <person name="Banks D."/>
            <person name="Pimenov N.V."/>
            <person name="Frank Y.A."/>
            <person name="Karnachuk O.V."/>
            <person name="Ravin N.V."/>
        </authorList>
    </citation>
    <scope>NUCLEOTIDE SEQUENCE [LARGE SCALE GENOMIC DNA]</scope>
    <source>
        <strain evidence="5">BY5</strain>
    </source>
</reference>
<dbReference type="Pfam" id="PF01078">
    <property type="entry name" value="Mg_chelatase"/>
    <property type="match status" value="1"/>
</dbReference>
<dbReference type="PANTHER" id="PTHR32039:SF7">
    <property type="entry name" value="COMPETENCE PROTEIN COMM"/>
    <property type="match status" value="1"/>
</dbReference>
<keyword evidence="2" id="KW-0547">Nucleotide-binding</keyword>
<dbReference type="InterPro" id="IPR014721">
    <property type="entry name" value="Ribsml_uS5_D2-typ_fold_subgr"/>
</dbReference>
<dbReference type="InterPro" id="IPR045006">
    <property type="entry name" value="CHLI-like"/>
</dbReference>
<evidence type="ECO:0000256" key="3">
    <source>
        <dbReference type="ARBA" id="ARBA00022840"/>
    </source>
</evidence>
<dbReference type="InterPro" id="IPR004482">
    <property type="entry name" value="Mg_chelat-rel"/>
</dbReference>
<dbReference type="InterPro" id="IPR001208">
    <property type="entry name" value="MCM_dom"/>
</dbReference>
<protein>
    <submittedName>
        <fullName evidence="5">Mg chelatase-related protein</fullName>
    </submittedName>
</protein>
<evidence type="ECO:0000259" key="4">
    <source>
        <dbReference type="SMART" id="SM00382"/>
    </source>
</evidence>
<dbReference type="InterPro" id="IPR000523">
    <property type="entry name" value="Mg_chelatse_chII-like_cat_dom"/>
</dbReference>
<accession>A0A367ZN77</accession>
<keyword evidence="3" id="KW-0067">ATP-binding</keyword>
<dbReference type="SUPFAM" id="SSF54211">
    <property type="entry name" value="Ribosomal protein S5 domain 2-like"/>
    <property type="match status" value="1"/>
</dbReference>
<dbReference type="NCBIfam" id="TIGR00368">
    <property type="entry name" value="YifB family Mg chelatase-like AAA ATPase"/>
    <property type="match status" value="1"/>
</dbReference>
<dbReference type="SUPFAM" id="SSF52540">
    <property type="entry name" value="P-loop containing nucleoside triphosphate hydrolases"/>
    <property type="match status" value="1"/>
</dbReference>
<dbReference type="InterPro" id="IPR027417">
    <property type="entry name" value="P-loop_NTPase"/>
</dbReference>
<dbReference type="Gene3D" id="3.40.50.300">
    <property type="entry name" value="P-loop containing nucleotide triphosphate hydrolases"/>
    <property type="match status" value="1"/>
</dbReference>
<comment type="similarity">
    <text evidence="1">Belongs to the Mg-chelatase subunits D/I family. ComM subfamily.</text>
</comment>
<dbReference type="Gene3D" id="3.30.230.10">
    <property type="match status" value="1"/>
</dbReference>
<evidence type="ECO:0000256" key="1">
    <source>
        <dbReference type="ARBA" id="ARBA00006354"/>
    </source>
</evidence>
<sequence>MSRFARVLTGSISGCEPLLVEVEVDIAGGLPAFTVVGLPDTAVSEARERIRAALKNAGYELPARRLTVNLAPADIRKEGAGLDVPIAIGLLAALGELPLERIADLLFVGEMSLDGRLRHTRGILPLALLAKEQGLRGLVIPLDNAAEGTAVPDLPVHAFATLADLVAALRDTGPLPRHVPAPDRPPPPPLFAAIDLAEIKGQPMARRALEIAAAGGHNLLLAGPPGTGKTMLARALPTLLPPLDFDEALEVTRIYSVKGLLASGHGILRDRPFRDPHHTISDVALIGGGRHPAPGEVSLAHHGVLFLDELPEFKKTVLEVLREPLSEGRVSIARAAHTTTFPARFLLVAAMNPCPCGNLTDPQRPCTCTPTQVRAYQQRVSGPLLDRIDLQIPVARLSAEEVVGPAAGESSAAVRERVIAARRRQIQRHPRRPPILNAHLPARDLRKDCQLSEEARHLLLEAVRRFGLSARAYDKIIRVARTIADLAGEPLISTPHIAEAIQYRTMDPFGQP</sequence>
<dbReference type="Pfam" id="PF13541">
    <property type="entry name" value="ChlI"/>
    <property type="match status" value="1"/>
</dbReference>
<dbReference type="PRINTS" id="PR01657">
    <property type="entry name" value="MCMFAMILY"/>
</dbReference>
<dbReference type="InterPro" id="IPR020568">
    <property type="entry name" value="Ribosomal_Su5_D2-typ_SF"/>
</dbReference>
<comment type="caution">
    <text evidence="5">The sequence shown here is derived from an EMBL/GenBank/DDBJ whole genome shotgun (WGS) entry which is preliminary data.</text>
</comment>
<dbReference type="InterPro" id="IPR003593">
    <property type="entry name" value="AAA+_ATPase"/>
</dbReference>
<organism evidence="5 6">
    <name type="scientific">Candidatus Ozemobacter sibiricus</name>
    <dbReference type="NCBI Taxonomy" id="2268124"/>
    <lineage>
        <taxon>Bacteria</taxon>
        <taxon>Candidatus Ozemobacteria</taxon>
        <taxon>Candidatus Ozemobacterales</taxon>
        <taxon>Candidatus Ozemobacteraceae</taxon>
        <taxon>Candidatus Ozemobacter</taxon>
    </lineage>
</organism>
<dbReference type="AlphaFoldDB" id="A0A367ZN77"/>
<evidence type="ECO:0000313" key="6">
    <source>
        <dbReference type="Proteomes" id="UP000252355"/>
    </source>
</evidence>
<gene>
    <name evidence="5" type="ORF">OZSIB_4254</name>
</gene>
<feature type="domain" description="AAA+ ATPase" evidence="4">
    <location>
        <begin position="215"/>
        <end position="398"/>
    </location>
</feature>
<dbReference type="SMART" id="SM00382">
    <property type="entry name" value="AAA"/>
    <property type="match status" value="1"/>
</dbReference>
<evidence type="ECO:0000256" key="2">
    <source>
        <dbReference type="ARBA" id="ARBA00022741"/>
    </source>
</evidence>
<dbReference type="PANTHER" id="PTHR32039">
    <property type="entry name" value="MAGNESIUM-CHELATASE SUBUNIT CHLI"/>
    <property type="match status" value="1"/>
</dbReference>
<evidence type="ECO:0000313" key="5">
    <source>
        <dbReference type="EMBL" id="RCK79500.1"/>
    </source>
</evidence>
<dbReference type="InterPro" id="IPR025158">
    <property type="entry name" value="Mg_chelat-rel_C"/>
</dbReference>